<proteinExistence type="inferred from homology"/>
<keyword evidence="8" id="KW-1185">Reference proteome</keyword>
<accession>A0A2I0QZG9</accession>
<evidence type="ECO:0000259" key="6">
    <source>
        <dbReference type="PROSITE" id="PS50106"/>
    </source>
</evidence>
<dbReference type="Gene3D" id="3.30.750.44">
    <property type="match status" value="1"/>
</dbReference>
<dbReference type="AlphaFoldDB" id="A0A2I0QZG9"/>
<evidence type="ECO:0000256" key="5">
    <source>
        <dbReference type="RuleBase" id="RU004404"/>
    </source>
</evidence>
<evidence type="ECO:0000313" key="8">
    <source>
        <dbReference type="Proteomes" id="UP000236654"/>
    </source>
</evidence>
<dbReference type="PROSITE" id="PS50106">
    <property type="entry name" value="PDZ"/>
    <property type="match status" value="1"/>
</dbReference>
<reference evidence="7 8" key="1">
    <citation type="submission" date="2017-12" db="EMBL/GenBank/DDBJ databases">
        <title>The draft genome sequence of Brumimicrobium saltpan LHR20.</title>
        <authorList>
            <person name="Do Z.-J."/>
            <person name="Luo H.-R."/>
        </authorList>
    </citation>
    <scope>NUCLEOTIDE SEQUENCE [LARGE SCALE GENOMIC DNA]</scope>
    <source>
        <strain evidence="7 8">LHR20</strain>
    </source>
</reference>
<dbReference type="PANTHER" id="PTHR32060:SF30">
    <property type="entry name" value="CARBOXY-TERMINAL PROCESSING PROTEASE CTPA"/>
    <property type="match status" value="1"/>
</dbReference>
<dbReference type="Gene3D" id="3.90.226.10">
    <property type="entry name" value="2-enoyl-CoA Hydratase, Chain A, domain 1"/>
    <property type="match status" value="1"/>
</dbReference>
<dbReference type="InterPro" id="IPR036034">
    <property type="entry name" value="PDZ_sf"/>
</dbReference>
<dbReference type="GO" id="GO:0004175">
    <property type="term" value="F:endopeptidase activity"/>
    <property type="evidence" value="ECO:0007669"/>
    <property type="project" value="TreeGrafter"/>
</dbReference>
<dbReference type="SMART" id="SM00245">
    <property type="entry name" value="TSPc"/>
    <property type="match status" value="1"/>
</dbReference>
<keyword evidence="2 5" id="KW-0645">Protease</keyword>
<dbReference type="PANTHER" id="PTHR32060">
    <property type="entry name" value="TAIL-SPECIFIC PROTEASE"/>
    <property type="match status" value="1"/>
</dbReference>
<dbReference type="RefSeq" id="WP_101335561.1">
    <property type="nucleotide sequence ID" value="NZ_PJNI01000019.1"/>
</dbReference>
<name>A0A2I0QZG9_9FLAO</name>
<dbReference type="OrthoDB" id="9812068at2"/>
<dbReference type="InterPro" id="IPR041489">
    <property type="entry name" value="PDZ_6"/>
</dbReference>
<protein>
    <submittedName>
        <fullName evidence="7">Peptidase S41</fullName>
    </submittedName>
</protein>
<evidence type="ECO:0000256" key="2">
    <source>
        <dbReference type="ARBA" id="ARBA00022670"/>
    </source>
</evidence>
<feature type="domain" description="PDZ" evidence="6">
    <location>
        <begin position="91"/>
        <end position="149"/>
    </location>
</feature>
<dbReference type="InterPro" id="IPR001478">
    <property type="entry name" value="PDZ"/>
</dbReference>
<dbReference type="Gene3D" id="2.30.42.10">
    <property type="match status" value="1"/>
</dbReference>
<dbReference type="SUPFAM" id="SSF50156">
    <property type="entry name" value="PDZ domain-like"/>
    <property type="match status" value="1"/>
</dbReference>
<dbReference type="InterPro" id="IPR005151">
    <property type="entry name" value="Tail-specific_protease"/>
</dbReference>
<evidence type="ECO:0000256" key="3">
    <source>
        <dbReference type="ARBA" id="ARBA00022801"/>
    </source>
</evidence>
<evidence type="ECO:0000256" key="4">
    <source>
        <dbReference type="ARBA" id="ARBA00022825"/>
    </source>
</evidence>
<dbReference type="InterPro" id="IPR029045">
    <property type="entry name" value="ClpP/crotonase-like_dom_sf"/>
</dbReference>
<evidence type="ECO:0000313" key="7">
    <source>
        <dbReference type="EMBL" id="PKR79735.1"/>
    </source>
</evidence>
<keyword evidence="4 5" id="KW-0720">Serine protease</keyword>
<dbReference type="GO" id="GO:0008236">
    <property type="term" value="F:serine-type peptidase activity"/>
    <property type="evidence" value="ECO:0007669"/>
    <property type="project" value="UniProtKB-KW"/>
</dbReference>
<dbReference type="CDD" id="cd07560">
    <property type="entry name" value="Peptidase_S41_CPP"/>
    <property type="match status" value="1"/>
</dbReference>
<dbReference type="InterPro" id="IPR004447">
    <property type="entry name" value="Peptidase_S41A"/>
</dbReference>
<comment type="similarity">
    <text evidence="1 5">Belongs to the peptidase S41A family.</text>
</comment>
<dbReference type="GO" id="GO:0007165">
    <property type="term" value="P:signal transduction"/>
    <property type="evidence" value="ECO:0007669"/>
    <property type="project" value="TreeGrafter"/>
</dbReference>
<sequence length="545" mass="61482">MKYIFITSIFLTFGFIHSLRSQSNGFEVVKNLELFDLIYMNLDKFYVDNPKTGEISKAAIDAMLHELDPYTVYYHESNIEDYRLMTTGQYGGIGALIRKTDEYVIIAEPYEGMPAAKAGLKAGDKIIAIEGRSMKNVDSETVSSALKGAKGSSFQLEYERPNQGVNTVTIERDEIKVPDVPYSGMVDEKGKIGYIKLSSFTQTASRNVKKAYDDLVSEGMEKVILDLRGNGGGLLIESINIVNFFVPKNEEIVKTKGRVLDENRSYKTKNEPIDLEIPVVVLVDERSASASEIVSGSLQDLDRGVVIGNTTFGKGLVQRTIDLKYGAKMKLTIAKYYTPSGRCVQKLDYYHKNDGKVDEVPDSLINIFHTKNGREVIDGRGIEPDIKIESKEMSRFLAVLMKENIIFNYATMFEQKNPTIASPEAFELTGAQFNDFKAYVLDQDFEYKTATQEHLEQVMEVAKKEGYDAKINGEYKNLHKIISASKKDDLELFEAQIKELLTNEIVSRYYYQEGRVVNAFKEDAALKEAIEVLNDEKQYNAILKP</sequence>
<keyword evidence="3 5" id="KW-0378">Hydrolase</keyword>
<dbReference type="NCBIfam" id="TIGR00225">
    <property type="entry name" value="prc"/>
    <property type="match status" value="1"/>
</dbReference>
<organism evidence="7 8">
    <name type="scientific">Brumimicrobium salinarum</name>
    <dbReference type="NCBI Taxonomy" id="2058658"/>
    <lineage>
        <taxon>Bacteria</taxon>
        <taxon>Pseudomonadati</taxon>
        <taxon>Bacteroidota</taxon>
        <taxon>Flavobacteriia</taxon>
        <taxon>Flavobacteriales</taxon>
        <taxon>Crocinitomicaceae</taxon>
        <taxon>Brumimicrobium</taxon>
    </lineage>
</organism>
<dbReference type="EMBL" id="PJNI01000019">
    <property type="protein sequence ID" value="PKR79735.1"/>
    <property type="molecule type" value="Genomic_DNA"/>
</dbReference>
<dbReference type="SMART" id="SM00228">
    <property type="entry name" value="PDZ"/>
    <property type="match status" value="1"/>
</dbReference>
<comment type="caution">
    <text evidence="7">The sequence shown here is derived from an EMBL/GenBank/DDBJ whole genome shotgun (WGS) entry which is preliminary data.</text>
</comment>
<dbReference type="GO" id="GO:0006508">
    <property type="term" value="P:proteolysis"/>
    <property type="evidence" value="ECO:0007669"/>
    <property type="project" value="UniProtKB-KW"/>
</dbReference>
<dbReference type="SUPFAM" id="SSF52096">
    <property type="entry name" value="ClpP/crotonase"/>
    <property type="match status" value="1"/>
</dbReference>
<dbReference type="GO" id="GO:0030288">
    <property type="term" value="C:outer membrane-bounded periplasmic space"/>
    <property type="evidence" value="ECO:0007669"/>
    <property type="project" value="TreeGrafter"/>
</dbReference>
<evidence type="ECO:0000256" key="1">
    <source>
        <dbReference type="ARBA" id="ARBA00009179"/>
    </source>
</evidence>
<dbReference type="Proteomes" id="UP000236654">
    <property type="component" value="Unassembled WGS sequence"/>
</dbReference>
<dbReference type="CDD" id="cd06782">
    <property type="entry name" value="cpPDZ_CPP-like"/>
    <property type="match status" value="1"/>
</dbReference>
<gene>
    <name evidence="7" type="ORF">CW751_13500</name>
</gene>
<dbReference type="Pfam" id="PF17820">
    <property type="entry name" value="PDZ_6"/>
    <property type="match status" value="1"/>
</dbReference>
<dbReference type="Pfam" id="PF03572">
    <property type="entry name" value="Peptidase_S41"/>
    <property type="match status" value="1"/>
</dbReference>